<dbReference type="RefSeq" id="WP_249304870.1">
    <property type="nucleotide sequence ID" value="NZ_JACRSW010000030.1"/>
</dbReference>
<keyword evidence="4 6" id="KW-1133">Transmembrane helix</keyword>
<evidence type="ECO:0000256" key="5">
    <source>
        <dbReference type="ARBA" id="ARBA00023136"/>
    </source>
</evidence>
<protein>
    <submittedName>
        <fullName evidence="8">GtrA family protein</fullName>
    </submittedName>
</protein>
<feature type="transmembrane region" description="Helical" evidence="6">
    <location>
        <begin position="49"/>
        <end position="69"/>
    </location>
</feature>
<feature type="domain" description="GtrA/DPMS transmembrane" evidence="7">
    <location>
        <begin position="16"/>
        <end position="138"/>
    </location>
</feature>
<gene>
    <name evidence="8" type="ORF">H8700_07605</name>
</gene>
<reference evidence="8 9" key="1">
    <citation type="submission" date="2020-08" db="EMBL/GenBank/DDBJ databases">
        <title>Genome public.</title>
        <authorList>
            <person name="Liu C."/>
            <person name="Sun Q."/>
        </authorList>
    </citation>
    <scope>NUCLEOTIDE SEQUENCE [LARGE SCALE GENOMIC DNA]</scope>
    <source>
        <strain evidence="8 9">BX3</strain>
    </source>
</reference>
<feature type="transmembrane region" description="Helical" evidence="6">
    <location>
        <begin position="14"/>
        <end position="37"/>
    </location>
</feature>
<evidence type="ECO:0000256" key="6">
    <source>
        <dbReference type="SAM" id="Phobius"/>
    </source>
</evidence>
<dbReference type="InterPro" id="IPR007267">
    <property type="entry name" value="GtrA_DPMS_TM"/>
</dbReference>
<keyword evidence="3 6" id="KW-0812">Transmembrane</keyword>
<comment type="subcellular location">
    <subcellularLocation>
        <location evidence="1">Membrane</location>
        <topology evidence="1">Multi-pass membrane protein</topology>
    </subcellularLocation>
</comment>
<evidence type="ECO:0000256" key="3">
    <source>
        <dbReference type="ARBA" id="ARBA00022692"/>
    </source>
</evidence>
<keyword evidence="5 6" id="KW-0472">Membrane</keyword>
<comment type="similarity">
    <text evidence="2">Belongs to the GtrA family.</text>
</comment>
<name>A0ABR7MWE9_9FIRM</name>
<accession>A0ABR7MWE9</accession>
<keyword evidence="9" id="KW-1185">Reference proteome</keyword>
<dbReference type="EMBL" id="JACRSW010000030">
    <property type="protein sequence ID" value="MBC8557572.1"/>
    <property type="molecule type" value="Genomic_DNA"/>
</dbReference>
<organism evidence="8 9">
    <name type="scientific">Jutongia hominis</name>
    <dbReference type="NCBI Taxonomy" id="2763664"/>
    <lineage>
        <taxon>Bacteria</taxon>
        <taxon>Bacillati</taxon>
        <taxon>Bacillota</taxon>
        <taxon>Clostridia</taxon>
        <taxon>Lachnospirales</taxon>
        <taxon>Lachnospiraceae</taxon>
        <taxon>Jutongia</taxon>
    </lineage>
</organism>
<evidence type="ECO:0000313" key="9">
    <source>
        <dbReference type="Proteomes" id="UP000637513"/>
    </source>
</evidence>
<feature type="transmembrane region" description="Helical" evidence="6">
    <location>
        <begin position="122"/>
        <end position="140"/>
    </location>
</feature>
<dbReference type="Pfam" id="PF04138">
    <property type="entry name" value="GtrA_DPMS_TM"/>
    <property type="match status" value="1"/>
</dbReference>
<evidence type="ECO:0000313" key="8">
    <source>
        <dbReference type="EMBL" id="MBC8557572.1"/>
    </source>
</evidence>
<evidence type="ECO:0000256" key="1">
    <source>
        <dbReference type="ARBA" id="ARBA00004141"/>
    </source>
</evidence>
<dbReference type="PANTHER" id="PTHR38459">
    <property type="entry name" value="PROPHAGE BACTOPRENOL-LINKED GLUCOSE TRANSLOCASE HOMOLOG"/>
    <property type="match status" value="1"/>
</dbReference>
<dbReference type="PANTHER" id="PTHR38459:SF5">
    <property type="entry name" value="CELL WALL TEICHOIC ACID GLYCOSYLATION PROTEIN GTCA"/>
    <property type="match status" value="1"/>
</dbReference>
<evidence type="ECO:0000256" key="2">
    <source>
        <dbReference type="ARBA" id="ARBA00009399"/>
    </source>
</evidence>
<dbReference type="Proteomes" id="UP000637513">
    <property type="component" value="Unassembled WGS sequence"/>
</dbReference>
<comment type="caution">
    <text evidence="8">The sequence shown here is derived from an EMBL/GenBank/DDBJ whole genome shotgun (WGS) entry which is preliminary data.</text>
</comment>
<evidence type="ECO:0000259" key="7">
    <source>
        <dbReference type="Pfam" id="PF04138"/>
    </source>
</evidence>
<feature type="transmembrane region" description="Helical" evidence="6">
    <location>
        <begin position="89"/>
        <end position="110"/>
    </location>
</feature>
<sequence length="146" mass="16192">MWQKIKKIICSEAFMYLFIGGCTTLVNLVVFSVLTYGTSLGNSDLGITISNVISIVLSILFAYVTNKLFVFHSKTNSFKELLYEMGKFIGARIATLVIEVGGVWLAVSVIGQDKMIGKLETQVLVVIGNYFISKFLVFTGNKEDKE</sequence>
<dbReference type="InterPro" id="IPR051401">
    <property type="entry name" value="GtrA_CellWall_Glycosyl"/>
</dbReference>
<evidence type="ECO:0000256" key="4">
    <source>
        <dbReference type="ARBA" id="ARBA00022989"/>
    </source>
</evidence>
<proteinExistence type="inferred from homology"/>